<gene>
    <name evidence="3" type="ORF">C5Y93_06070</name>
</gene>
<dbReference type="Proteomes" id="UP000237819">
    <property type="component" value="Unassembled WGS sequence"/>
</dbReference>
<keyword evidence="2" id="KW-1133">Transmembrane helix</keyword>
<organism evidence="3 4">
    <name type="scientific">Blastopirellula marina</name>
    <dbReference type="NCBI Taxonomy" id="124"/>
    <lineage>
        <taxon>Bacteria</taxon>
        <taxon>Pseudomonadati</taxon>
        <taxon>Planctomycetota</taxon>
        <taxon>Planctomycetia</taxon>
        <taxon>Pirellulales</taxon>
        <taxon>Pirellulaceae</taxon>
        <taxon>Blastopirellula</taxon>
    </lineage>
</organism>
<comment type="caution">
    <text evidence="3">The sequence shown here is derived from an EMBL/GenBank/DDBJ whole genome shotgun (WGS) entry which is preliminary data.</text>
</comment>
<sequence length="426" mass="47097">MPINDHYLEDSEFGWASHNPGIIGGFSLILGLALGIALSQYWLQQDLKQQLAAVERDIKATHHPLNQLTGFKDATIRANTLLGRLENQSSMLYKAGQTVQQSERLNDQIARMSTKLDSVEVAARKLAKMESNLTHANAKLAVAEGRIRQLEELASRLNEDGADAYKAQEALAAIELTQQQLINQQCLMPELIATVDSQWRMQSAICDLAKQSDATGRAIELLADNQDRVQHLAVESEASQLVLGNVKHLLEDQQSMDLQVKKLADTLDAATALSYEAIRLNTVLNNVHRQTSSATQNMDELAWLVDYINSQDDKIATAQKTLRQIDDITVQVARLDDCVPGLVENVDLVKGLNKTMGAVLGSSMSLRTQLAEIVLMQPAVEQLASRFEQLTSPQPQTELASAKDRAKSMIEPEQELQIPVYISRAK</sequence>
<reference evidence="3 4" key="1">
    <citation type="submission" date="2018-02" db="EMBL/GenBank/DDBJ databases">
        <title>Comparative genomes isolates from brazilian mangrove.</title>
        <authorList>
            <person name="Araujo J.E."/>
            <person name="Taketani R.G."/>
            <person name="Silva M.C.P."/>
            <person name="Loureco M.V."/>
            <person name="Andreote F.D."/>
        </authorList>
    </citation>
    <scope>NUCLEOTIDE SEQUENCE [LARGE SCALE GENOMIC DNA]</scope>
    <source>
        <strain evidence="3 4">Nap-Phe MGV</strain>
    </source>
</reference>
<dbReference type="EMBL" id="PUHZ01000006">
    <property type="protein sequence ID" value="PQO47056.1"/>
    <property type="molecule type" value="Genomic_DNA"/>
</dbReference>
<keyword evidence="2" id="KW-0472">Membrane</keyword>
<evidence type="ECO:0000313" key="4">
    <source>
        <dbReference type="Proteomes" id="UP000237819"/>
    </source>
</evidence>
<dbReference type="RefSeq" id="WP_105334506.1">
    <property type="nucleotide sequence ID" value="NZ_PUHZ01000006.1"/>
</dbReference>
<evidence type="ECO:0000256" key="2">
    <source>
        <dbReference type="SAM" id="Phobius"/>
    </source>
</evidence>
<evidence type="ECO:0000313" key="3">
    <source>
        <dbReference type="EMBL" id="PQO47056.1"/>
    </source>
</evidence>
<keyword evidence="2" id="KW-0812">Transmembrane</keyword>
<evidence type="ECO:0000256" key="1">
    <source>
        <dbReference type="SAM" id="Coils"/>
    </source>
</evidence>
<protein>
    <submittedName>
        <fullName evidence="3">Uncharacterized protein</fullName>
    </submittedName>
</protein>
<dbReference type="AlphaFoldDB" id="A0A2S8GRK5"/>
<feature type="coiled-coil region" evidence="1">
    <location>
        <begin position="102"/>
        <end position="160"/>
    </location>
</feature>
<accession>A0A2S8GRK5</accession>
<feature type="transmembrane region" description="Helical" evidence="2">
    <location>
        <begin position="20"/>
        <end position="43"/>
    </location>
</feature>
<proteinExistence type="predicted"/>
<dbReference type="OrthoDB" id="244145at2"/>
<keyword evidence="1" id="KW-0175">Coiled coil</keyword>
<name>A0A2S8GRK5_9BACT</name>